<dbReference type="InterPro" id="IPR016181">
    <property type="entry name" value="Acyl_CoA_acyltransferase"/>
</dbReference>
<dbReference type="EMBL" id="SNRX01000001">
    <property type="protein sequence ID" value="KAA6303454.1"/>
    <property type="molecule type" value="Genomic_DNA"/>
</dbReference>
<evidence type="ECO:0008006" key="3">
    <source>
        <dbReference type="Google" id="ProtNLM"/>
    </source>
</evidence>
<dbReference type="Proteomes" id="UP000324575">
    <property type="component" value="Unassembled WGS sequence"/>
</dbReference>
<dbReference type="AlphaFoldDB" id="A0A5M8P4Z7"/>
<reference evidence="1 2" key="1">
    <citation type="submission" date="2019-03" db="EMBL/GenBank/DDBJ databases">
        <title>Single cell metagenomics reveals metabolic interactions within the superorganism composed of flagellate Streblomastix strix and complex community of Bacteroidetes bacteria on its surface.</title>
        <authorList>
            <person name="Treitli S.C."/>
            <person name="Kolisko M."/>
            <person name="Husnik F."/>
            <person name="Keeling P."/>
            <person name="Hampl V."/>
        </authorList>
    </citation>
    <scope>NUCLEOTIDE SEQUENCE [LARGE SCALE GENOMIC DNA]</scope>
    <source>
        <strain evidence="1">St1</strain>
    </source>
</reference>
<comment type="caution">
    <text evidence="1">The sequence shown here is derived from an EMBL/GenBank/DDBJ whole genome shotgun (WGS) entry which is preliminary data.</text>
</comment>
<accession>A0A5M8P4Z7</accession>
<protein>
    <recommendedName>
        <fullName evidence="3">N-acetyltransferase domain-containing protein</fullName>
    </recommendedName>
</protein>
<evidence type="ECO:0000313" key="2">
    <source>
        <dbReference type="Proteomes" id="UP000324575"/>
    </source>
</evidence>
<gene>
    <name evidence="1" type="ORF">EZS26_000005</name>
</gene>
<dbReference type="Gene3D" id="3.40.630.30">
    <property type="match status" value="1"/>
</dbReference>
<dbReference type="PANTHER" id="PTHR41368">
    <property type="entry name" value="PROTEIN YGHO"/>
    <property type="match status" value="1"/>
</dbReference>
<name>A0A5M8P4Z7_9BACT</name>
<sequence length="375" mass="43704">MEIELKEVVNTSQLRQFVTFNIKLYESNPYHVPGLISDELMTLDRKKNPAFEFCESIYFLAYKNKQIVGRIAGIINHRANETWNQKYARFSFMDFVDDETVSSALLQAVESWAIAKGMNGIQGPLGFTDLDHEGLLVWGFDQMGTMATAYSFPYYQEHLAKLGYVKDQDWQEFHIQIPKKIPEKHQRISTIVLEKYGLQIKKFKRTKDIWPYARKIFELWNEAYKPLYGYSELSPKQIEYYIKMYIPMLRLDMITLVVRKEDDAVIGIAITLPSLSKALKKAKGSLFPIGWFHLLKSLYGKGKVVDLYIIGVLPEYQSKGVNALMFCDLIPVFNKIGFEYAESNPELETNTKIQSQWDYFETKHVKTRRAFIKQL</sequence>
<evidence type="ECO:0000313" key="1">
    <source>
        <dbReference type="EMBL" id="KAA6303454.1"/>
    </source>
</evidence>
<dbReference type="SUPFAM" id="SSF55729">
    <property type="entry name" value="Acyl-CoA N-acyltransferases (Nat)"/>
    <property type="match status" value="1"/>
</dbReference>
<dbReference type="PANTHER" id="PTHR41368:SF1">
    <property type="entry name" value="PROTEIN YGHO"/>
    <property type="match status" value="1"/>
</dbReference>
<proteinExistence type="predicted"/>
<organism evidence="1 2">
    <name type="scientific">Candidatus Ordinivivax streblomastigis</name>
    <dbReference type="NCBI Taxonomy" id="2540710"/>
    <lineage>
        <taxon>Bacteria</taxon>
        <taxon>Pseudomonadati</taxon>
        <taxon>Bacteroidota</taxon>
        <taxon>Bacteroidia</taxon>
        <taxon>Bacteroidales</taxon>
        <taxon>Candidatus Ordinivivax</taxon>
    </lineage>
</organism>
<dbReference type="InterPro" id="IPR039968">
    <property type="entry name" value="BcerS-like"/>
</dbReference>